<feature type="domain" description="Spondin" evidence="2">
    <location>
        <begin position="107"/>
        <end position="273"/>
    </location>
</feature>
<dbReference type="Gene3D" id="2.60.40.2130">
    <property type="entry name" value="F-spondin domain"/>
    <property type="match status" value="1"/>
</dbReference>
<dbReference type="Pfam" id="PF06468">
    <property type="entry name" value="Spond_N"/>
    <property type="match status" value="1"/>
</dbReference>
<proteinExistence type="predicted"/>
<protein>
    <submittedName>
        <fullName evidence="3">Spondin-1</fullName>
    </submittedName>
</protein>
<dbReference type="InterPro" id="IPR009465">
    <property type="entry name" value="Spondin_N"/>
</dbReference>
<keyword evidence="1" id="KW-1133">Transmembrane helix</keyword>
<dbReference type="InterPro" id="IPR051418">
    <property type="entry name" value="Spondin/Thrombospondin_T1"/>
</dbReference>
<dbReference type="Proteomes" id="UP001163046">
    <property type="component" value="Unassembled WGS sequence"/>
</dbReference>
<evidence type="ECO:0000256" key="1">
    <source>
        <dbReference type="SAM" id="Phobius"/>
    </source>
</evidence>
<organism evidence="3 4">
    <name type="scientific">Desmophyllum pertusum</name>
    <dbReference type="NCBI Taxonomy" id="174260"/>
    <lineage>
        <taxon>Eukaryota</taxon>
        <taxon>Metazoa</taxon>
        <taxon>Cnidaria</taxon>
        <taxon>Anthozoa</taxon>
        <taxon>Hexacorallia</taxon>
        <taxon>Scleractinia</taxon>
        <taxon>Caryophylliina</taxon>
        <taxon>Caryophylliidae</taxon>
        <taxon>Desmophyllum</taxon>
    </lineage>
</organism>
<dbReference type="InterPro" id="IPR038678">
    <property type="entry name" value="Spondin_N_sf"/>
</dbReference>
<feature type="transmembrane region" description="Helical" evidence="1">
    <location>
        <begin position="20"/>
        <end position="39"/>
    </location>
</feature>
<dbReference type="PANTHER" id="PTHR11311">
    <property type="entry name" value="SPONDIN"/>
    <property type="match status" value="1"/>
</dbReference>
<accession>A0A9X0CY26</accession>
<sequence length="273" mass="29628">MAHFRPTRRSAFRAQIKYAAKIAVIGCTCRFLVFGWAAFSVMTSPALRLNTPPAYNVPSPPPEVCGCIIVNGIVVHLNIDSSTGMVVKLCVDVVPSRGGHSQFFRPVYSNVKCPGKAEYELSVYYMWSNTSHPNAVPINGANFSPLVGCSHNSGYTMFEAGIKATEGVKYVAETGNATTLKYEIMKQMMYSKTTWKTFEASGKVNGGTAHVSGLKVYATADYYMVSAIAMMVPSPDWFVGVAGVSLCDNGMWKETAEAMSQPWDAGTKNGSMF</sequence>
<name>A0A9X0CY26_9CNID</name>
<keyword evidence="1" id="KW-0472">Membrane</keyword>
<dbReference type="EMBL" id="MU826355">
    <property type="protein sequence ID" value="KAJ7379785.1"/>
    <property type="molecule type" value="Genomic_DNA"/>
</dbReference>
<dbReference type="OrthoDB" id="5989960at2759"/>
<comment type="caution">
    <text evidence="3">The sequence shown here is derived from an EMBL/GenBank/DDBJ whole genome shotgun (WGS) entry which is preliminary data.</text>
</comment>
<dbReference type="GO" id="GO:0007155">
    <property type="term" value="P:cell adhesion"/>
    <property type="evidence" value="ECO:0007669"/>
    <property type="project" value="TreeGrafter"/>
</dbReference>
<gene>
    <name evidence="3" type="primary">SPON1_1</name>
    <name evidence="3" type="ORF">OS493_012531</name>
</gene>
<dbReference type="AlphaFoldDB" id="A0A9X0CY26"/>
<evidence type="ECO:0000259" key="2">
    <source>
        <dbReference type="PROSITE" id="PS51020"/>
    </source>
</evidence>
<dbReference type="NCBIfam" id="NF038123">
    <property type="entry name" value="NF038123_dom"/>
    <property type="match status" value="1"/>
</dbReference>
<keyword evidence="1" id="KW-0812">Transmembrane</keyword>
<keyword evidence="4" id="KW-1185">Reference proteome</keyword>
<dbReference type="GO" id="GO:0031012">
    <property type="term" value="C:extracellular matrix"/>
    <property type="evidence" value="ECO:0007669"/>
    <property type="project" value="TreeGrafter"/>
</dbReference>
<evidence type="ECO:0000313" key="4">
    <source>
        <dbReference type="Proteomes" id="UP001163046"/>
    </source>
</evidence>
<dbReference type="PANTHER" id="PTHR11311:SF15">
    <property type="entry name" value="SPONDIN-2"/>
    <property type="match status" value="1"/>
</dbReference>
<reference evidence="3" key="1">
    <citation type="submission" date="2023-01" db="EMBL/GenBank/DDBJ databases">
        <title>Genome assembly of the deep-sea coral Lophelia pertusa.</title>
        <authorList>
            <person name="Herrera S."/>
            <person name="Cordes E."/>
        </authorList>
    </citation>
    <scope>NUCLEOTIDE SEQUENCE</scope>
    <source>
        <strain evidence="3">USNM1676648</strain>
        <tissue evidence="3">Polyp</tissue>
    </source>
</reference>
<dbReference type="PROSITE" id="PS51020">
    <property type="entry name" value="SPONDIN"/>
    <property type="match status" value="1"/>
</dbReference>
<evidence type="ECO:0000313" key="3">
    <source>
        <dbReference type="EMBL" id="KAJ7379785.1"/>
    </source>
</evidence>